<comment type="caution">
    <text evidence="2">The sequence shown here is derived from an EMBL/GenBank/DDBJ whole genome shotgun (WGS) entry which is preliminary data.</text>
</comment>
<reference evidence="2" key="1">
    <citation type="journal article" date="2023" name="Mol. Ecol. Resour.">
        <title>Chromosome-level genome assembly of a triploid poplar Populus alba 'Berolinensis'.</title>
        <authorList>
            <person name="Chen S."/>
            <person name="Yu Y."/>
            <person name="Wang X."/>
            <person name="Wang S."/>
            <person name="Zhang T."/>
            <person name="Zhou Y."/>
            <person name="He R."/>
            <person name="Meng N."/>
            <person name="Wang Y."/>
            <person name="Liu W."/>
            <person name="Liu Z."/>
            <person name="Liu J."/>
            <person name="Guo Q."/>
            <person name="Huang H."/>
            <person name="Sederoff R.R."/>
            <person name="Wang G."/>
            <person name="Qu G."/>
            <person name="Chen S."/>
        </authorList>
    </citation>
    <scope>NUCLEOTIDE SEQUENCE</scope>
    <source>
        <strain evidence="2">SC-2020</strain>
    </source>
</reference>
<accession>A0AAD6M3M2</accession>
<sequence length="59" mass="6439">MKGPSDYTKASYFNILQAELEREAEENKEVLELLKTAIAKAGYTGKVAISSDDVKALCS</sequence>
<dbReference type="AlphaFoldDB" id="A0AAD6M3M2"/>
<evidence type="ECO:0000256" key="1">
    <source>
        <dbReference type="SAM" id="Coils"/>
    </source>
</evidence>
<gene>
    <name evidence="2" type="ORF">NC653_029874</name>
</gene>
<dbReference type="EMBL" id="JAQIZT010000012">
    <property type="protein sequence ID" value="KAJ6978105.1"/>
    <property type="molecule type" value="Genomic_DNA"/>
</dbReference>
<organism evidence="2 3">
    <name type="scientific">Populus alba x Populus x berolinensis</name>
    <dbReference type="NCBI Taxonomy" id="444605"/>
    <lineage>
        <taxon>Eukaryota</taxon>
        <taxon>Viridiplantae</taxon>
        <taxon>Streptophyta</taxon>
        <taxon>Embryophyta</taxon>
        <taxon>Tracheophyta</taxon>
        <taxon>Spermatophyta</taxon>
        <taxon>Magnoliopsida</taxon>
        <taxon>eudicotyledons</taxon>
        <taxon>Gunneridae</taxon>
        <taxon>Pentapetalae</taxon>
        <taxon>rosids</taxon>
        <taxon>fabids</taxon>
        <taxon>Malpighiales</taxon>
        <taxon>Salicaceae</taxon>
        <taxon>Saliceae</taxon>
        <taxon>Populus</taxon>
    </lineage>
</organism>
<proteinExistence type="predicted"/>
<evidence type="ECO:0000313" key="3">
    <source>
        <dbReference type="Proteomes" id="UP001164929"/>
    </source>
</evidence>
<keyword evidence="3" id="KW-1185">Reference proteome</keyword>
<keyword evidence="1" id="KW-0175">Coiled coil</keyword>
<dbReference type="Proteomes" id="UP001164929">
    <property type="component" value="Chromosome 12"/>
</dbReference>
<feature type="coiled-coil region" evidence="1">
    <location>
        <begin position="13"/>
        <end position="40"/>
    </location>
</feature>
<protein>
    <submittedName>
        <fullName evidence="2">Uncharacterized protein</fullName>
    </submittedName>
</protein>
<name>A0AAD6M3M2_9ROSI</name>
<evidence type="ECO:0000313" key="2">
    <source>
        <dbReference type="EMBL" id="KAJ6978105.1"/>
    </source>
</evidence>